<feature type="domain" description="Transposase IS66 central" evidence="1">
    <location>
        <begin position="2"/>
        <end position="121"/>
    </location>
</feature>
<evidence type="ECO:0000313" key="2">
    <source>
        <dbReference type="EMBL" id="MBB4860841.1"/>
    </source>
</evidence>
<reference evidence="2 3" key="1">
    <citation type="submission" date="2020-08" db="EMBL/GenBank/DDBJ databases">
        <title>Functional genomics of gut bacteria from endangered species of beetles.</title>
        <authorList>
            <person name="Carlos-Shanley C."/>
        </authorList>
    </citation>
    <scope>NUCLEOTIDE SEQUENCE [LARGE SCALE GENOMIC DNA]</scope>
    <source>
        <strain evidence="2 3">S00245</strain>
    </source>
</reference>
<keyword evidence="3" id="KW-1185">Reference proteome</keyword>
<evidence type="ECO:0000259" key="1">
    <source>
        <dbReference type="Pfam" id="PF03050"/>
    </source>
</evidence>
<dbReference type="PANTHER" id="PTHR33678">
    <property type="entry name" value="BLL1576 PROTEIN"/>
    <property type="match status" value="1"/>
</dbReference>
<dbReference type="AlphaFoldDB" id="A0A7W7NXX0"/>
<dbReference type="PANTHER" id="PTHR33678:SF1">
    <property type="entry name" value="BLL1576 PROTEIN"/>
    <property type="match status" value="1"/>
</dbReference>
<dbReference type="InterPro" id="IPR052344">
    <property type="entry name" value="Transposase-related"/>
</dbReference>
<accession>A0A7W7NXX0</accession>
<organism evidence="2 3">
    <name type="scientific">Novosphingobium chloroacetimidivorans</name>
    <dbReference type="NCBI Taxonomy" id="1428314"/>
    <lineage>
        <taxon>Bacteria</taxon>
        <taxon>Pseudomonadati</taxon>
        <taxon>Pseudomonadota</taxon>
        <taxon>Alphaproteobacteria</taxon>
        <taxon>Sphingomonadales</taxon>
        <taxon>Sphingomonadaceae</taxon>
        <taxon>Novosphingobium</taxon>
    </lineage>
</organism>
<dbReference type="EMBL" id="JACHLR010000033">
    <property type="protein sequence ID" value="MBB4860841.1"/>
    <property type="molecule type" value="Genomic_DNA"/>
</dbReference>
<dbReference type="Pfam" id="PF03050">
    <property type="entry name" value="DDE_Tnp_IS66"/>
    <property type="match status" value="1"/>
</dbReference>
<dbReference type="Proteomes" id="UP000555448">
    <property type="component" value="Unassembled WGS sequence"/>
</dbReference>
<protein>
    <recommendedName>
        <fullName evidence="1">Transposase IS66 central domain-containing protein</fullName>
    </recommendedName>
</protein>
<feature type="non-terminal residue" evidence="2">
    <location>
        <position position="133"/>
    </location>
</feature>
<dbReference type="InterPro" id="IPR004291">
    <property type="entry name" value="Transposase_IS66_central"/>
</dbReference>
<sequence>MPLYRLIEAHTLAGERLHGDDTTIPVLAGGKTDTARLWTYVRDDRPFGCRAPPAAIYHYSRDRRGEHPLAHLQGWSGILQADAYAGYNGLFRTDRKPEPLKRALCWAHARRHFFELADAETQLKKRRKGSPVI</sequence>
<comment type="caution">
    <text evidence="2">The sequence shown here is derived from an EMBL/GenBank/DDBJ whole genome shotgun (WGS) entry which is preliminary data.</text>
</comment>
<proteinExistence type="predicted"/>
<gene>
    <name evidence="2" type="ORF">HNO88_004186</name>
</gene>
<evidence type="ECO:0000313" key="3">
    <source>
        <dbReference type="Proteomes" id="UP000555448"/>
    </source>
</evidence>
<name>A0A7W7NXX0_9SPHN</name>